<feature type="compositionally biased region" description="Basic residues" evidence="8">
    <location>
        <begin position="62"/>
        <end position="72"/>
    </location>
</feature>
<reference evidence="10 11" key="1">
    <citation type="journal article" date="2018" name="Gigascience">
        <title>Genomes of trombidid mites reveal novel predicted allergens and laterally-transferred genes associated with secondary metabolism.</title>
        <authorList>
            <person name="Dong X."/>
            <person name="Chaisiri K."/>
            <person name="Xia D."/>
            <person name="Armstrong S.D."/>
            <person name="Fang Y."/>
            <person name="Donnelly M.J."/>
            <person name="Kadowaki T."/>
            <person name="McGarry J.W."/>
            <person name="Darby A.C."/>
            <person name="Makepeace B.L."/>
        </authorList>
    </citation>
    <scope>NUCLEOTIDE SEQUENCE [LARGE SCALE GENOMIC DNA]</scope>
    <source>
        <strain evidence="10">UoL-WK</strain>
    </source>
</reference>
<gene>
    <name evidence="10" type="ORF">B4U79_14344</name>
</gene>
<organism evidence="10 11">
    <name type="scientific">Dinothrombium tinctorium</name>
    <dbReference type="NCBI Taxonomy" id="1965070"/>
    <lineage>
        <taxon>Eukaryota</taxon>
        <taxon>Metazoa</taxon>
        <taxon>Ecdysozoa</taxon>
        <taxon>Arthropoda</taxon>
        <taxon>Chelicerata</taxon>
        <taxon>Arachnida</taxon>
        <taxon>Acari</taxon>
        <taxon>Acariformes</taxon>
        <taxon>Trombidiformes</taxon>
        <taxon>Prostigmata</taxon>
        <taxon>Anystina</taxon>
        <taxon>Parasitengona</taxon>
        <taxon>Trombidioidea</taxon>
        <taxon>Trombidiidae</taxon>
        <taxon>Dinothrombium</taxon>
    </lineage>
</organism>
<proteinExistence type="inferred from homology"/>
<dbReference type="InterPro" id="IPR046347">
    <property type="entry name" value="bZIP_sf"/>
</dbReference>
<dbReference type="PANTHER" id="PTHR21051:SF4">
    <property type="entry name" value="CAMP-RESPONSIVE ELEMENT-BINDING PROTEIN-LIKE 2"/>
    <property type="match status" value="1"/>
</dbReference>
<keyword evidence="3" id="KW-0805">Transcription regulation</keyword>
<dbReference type="STRING" id="1965070.A0A443RQ23"/>
<dbReference type="GO" id="GO:0005634">
    <property type="term" value="C:nucleus"/>
    <property type="evidence" value="ECO:0007669"/>
    <property type="project" value="UniProtKB-SubCell"/>
</dbReference>
<dbReference type="Gene3D" id="1.20.5.170">
    <property type="match status" value="1"/>
</dbReference>
<dbReference type="PANTHER" id="PTHR21051">
    <property type="entry name" value="CAMP-RESPONSIVE ELEMENT-BINDING PROTEIN-LIKE 2"/>
    <property type="match status" value="1"/>
</dbReference>
<evidence type="ECO:0000313" key="10">
    <source>
        <dbReference type="EMBL" id="RWS17374.1"/>
    </source>
</evidence>
<dbReference type="AlphaFoldDB" id="A0A443RQ23"/>
<evidence type="ECO:0000256" key="7">
    <source>
        <dbReference type="ARBA" id="ARBA00023242"/>
    </source>
</evidence>
<evidence type="ECO:0000256" key="2">
    <source>
        <dbReference type="ARBA" id="ARBA00009050"/>
    </source>
</evidence>
<comment type="similarity">
    <text evidence="2">Belongs to the bZIP family. ATF subfamily.</text>
</comment>
<feature type="compositionally biased region" description="Basic and acidic residues" evidence="8">
    <location>
        <begin position="73"/>
        <end position="87"/>
    </location>
</feature>
<evidence type="ECO:0000256" key="1">
    <source>
        <dbReference type="ARBA" id="ARBA00004123"/>
    </source>
</evidence>
<dbReference type="Proteomes" id="UP000285301">
    <property type="component" value="Unassembled WGS sequence"/>
</dbReference>
<keyword evidence="6" id="KW-0804">Transcription</keyword>
<evidence type="ECO:0000256" key="8">
    <source>
        <dbReference type="SAM" id="MobiDB-lite"/>
    </source>
</evidence>
<dbReference type="GO" id="GO:0003700">
    <property type="term" value="F:DNA-binding transcription factor activity"/>
    <property type="evidence" value="ECO:0007669"/>
    <property type="project" value="InterPro"/>
</dbReference>
<comment type="caution">
    <text evidence="10">The sequence shown here is derived from an EMBL/GenBank/DDBJ whole genome shotgun (WGS) entry which is preliminary data.</text>
</comment>
<protein>
    <submittedName>
        <fullName evidence="10">cAMP-responsive element-binding protein-like 2 isoform X4</fullName>
    </submittedName>
</protein>
<dbReference type="OrthoDB" id="5984119at2759"/>
<dbReference type="InterPro" id="IPR039250">
    <property type="entry name" value="CREBL2/REPTOR-BP"/>
</dbReference>
<feature type="domain" description="BZIP" evidence="9">
    <location>
        <begin position="78"/>
        <end position="123"/>
    </location>
</feature>
<dbReference type="GO" id="GO:0003677">
    <property type="term" value="F:DNA binding"/>
    <property type="evidence" value="ECO:0007669"/>
    <property type="project" value="UniProtKB-KW"/>
</dbReference>
<dbReference type="Pfam" id="PF07716">
    <property type="entry name" value="bZIP_2"/>
    <property type="match status" value="1"/>
</dbReference>
<keyword evidence="4" id="KW-0238">DNA-binding</keyword>
<keyword evidence="11" id="KW-1185">Reference proteome</keyword>
<comment type="subcellular location">
    <subcellularLocation>
        <location evidence="1">Nucleus</location>
    </subcellularLocation>
</comment>
<dbReference type="InterPro" id="IPR004827">
    <property type="entry name" value="bZIP"/>
</dbReference>
<evidence type="ECO:0000256" key="6">
    <source>
        <dbReference type="ARBA" id="ARBA00023163"/>
    </source>
</evidence>
<evidence type="ECO:0000256" key="4">
    <source>
        <dbReference type="ARBA" id="ARBA00023125"/>
    </source>
</evidence>
<accession>A0A443RQ23</accession>
<evidence type="ECO:0000259" key="9">
    <source>
        <dbReference type="Pfam" id="PF07716"/>
    </source>
</evidence>
<evidence type="ECO:0000256" key="5">
    <source>
        <dbReference type="ARBA" id="ARBA00023159"/>
    </source>
</evidence>
<evidence type="ECO:0000256" key="3">
    <source>
        <dbReference type="ARBA" id="ARBA00023015"/>
    </source>
</evidence>
<keyword evidence="5" id="KW-0010">Activator</keyword>
<evidence type="ECO:0000313" key="11">
    <source>
        <dbReference type="Proteomes" id="UP000285301"/>
    </source>
</evidence>
<dbReference type="EMBL" id="NCKU01000087">
    <property type="protein sequence ID" value="RWS17374.1"/>
    <property type="molecule type" value="Genomic_DNA"/>
</dbReference>
<feature type="region of interest" description="Disordered" evidence="8">
    <location>
        <begin position="25"/>
        <end position="87"/>
    </location>
</feature>
<keyword evidence="7" id="KW-0539">Nucleus</keyword>
<dbReference type="SUPFAM" id="SSF57959">
    <property type="entry name" value="Leucine zipper domain"/>
    <property type="match status" value="1"/>
</dbReference>
<feature type="compositionally biased region" description="Polar residues" evidence="8">
    <location>
        <begin position="25"/>
        <end position="60"/>
    </location>
</feature>
<sequence>MQTESVNIKRELEDDDREFNSVYNQNKEGKTANSECSPNNGYYQSSGQRQQLASSSSNHFVSLRKGRKIRKSSKIDMKAKLERSRQSARECRARKKLRYQYLEDLVAKREKAVLMLHKEIEMVS</sequence>
<name>A0A443RQ23_9ACAR</name>